<sequence length="65" mass="7603">MSIEDQLKNGTVYTMKQSDVHKCPHYIMMPDHYNNDGSCKCTDFSHAEMLTWGYTWDGKSWVNPE</sequence>
<reference evidence="1" key="1">
    <citation type="submission" date="2020-05" db="EMBL/GenBank/DDBJ databases">
        <authorList>
            <person name="Chiriac C."/>
            <person name="Salcher M."/>
            <person name="Ghai R."/>
            <person name="Kavagutti S V."/>
        </authorList>
    </citation>
    <scope>NUCLEOTIDE SEQUENCE</scope>
</reference>
<protein>
    <submittedName>
        <fullName evidence="1">Uncharacterized protein</fullName>
    </submittedName>
</protein>
<name>A0A6J5R738_9CAUD</name>
<organism evidence="1">
    <name type="scientific">uncultured Caudovirales phage</name>
    <dbReference type="NCBI Taxonomy" id="2100421"/>
    <lineage>
        <taxon>Viruses</taxon>
        <taxon>Duplodnaviria</taxon>
        <taxon>Heunggongvirae</taxon>
        <taxon>Uroviricota</taxon>
        <taxon>Caudoviricetes</taxon>
        <taxon>Peduoviridae</taxon>
        <taxon>Maltschvirus</taxon>
        <taxon>Maltschvirus maltsch</taxon>
    </lineage>
</organism>
<dbReference type="EMBL" id="LR797151">
    <property type="protein sequence ID" value="CAB4190197.1"/>
    <property type="molecule type" value="Genomic_DNA"/>
</dbReference>
<evidence type="ECO:0000313" key="1">
    <source>
        <dbReference type="EMBL" id="CAB4190197.1"/>
    </source>
</evidence>
<proteinExistence type="predicted"/>
<accession>A0A6J5R738</accession>
<gene>
    <name evidence="1" type="ORF">UFOVP1192_42</name>
</gene>